<name>A0A4W3J2L0_CALMI</name>
<dbReference type="PANTHER" id="PTHR12047:SF2">
    <property type="entry name" value="FANCONI ANEMIA GROUP A PROTEIN"/>
    <property type="match status" value="1"/>
</dbReference>
<organism evidence="5 6">
    <name type="scientific">Callorhinchus milii</name>
    <name type="common">Ghost shark</name>
    <dbReference type="NCBI Taxonomy" id="7868"/>
    <lineage>
        <taxon>Eukaryota</taxon>
        <taxon>Metazoa</taxon>
        <taxon>Chordata</taxon>
        <taxon>Craniata</taxon>
        <taxon>Vertebrata</taxon>
        <taxon>Chondrichthyes</taxon>
        <taxon>Holocephali</taxon>
        <taxon>Chimaeriformes</taxon>
        <taxon>Callorhinchidae</taxon>
        <taxon>Callorhinchus</taxon>
    </lineage>
</organism>
<feature type="domain" description="Fanconi anaemia group A protein C-terminal" evidence="1">
    <location>
        <begin position="952"/>
        <end position="1159"/>
    </location>
</feature>
<feature type="domain" description="Fanconi anaemia group A protein helical" evidence="3">
    <location>
        <begin position="268"/>
        <end position="349"/>
    </location>
</feature>
<dbReference type="InterPro" id="IPR003516">
    <property type="entry name" value="FANCA"/>
</dbReference>
<reference evidence="6" key="1">
    <citation type="journal article" date="2006" name="Science">
        <title>Ancient noncoding elements conserved in the human genome.</title>
        <authorList>
            <person name="Venkatesh B."/>
            <person name="Kirkness E.F."/>
            <person name="Loh Y.H."/>
            <person name="Halpern A.L."/>
            <person name="Lee A.P."/>
            <person name="Johnson J."/>
            <person name="Dandona N."/>
            <person name="Viswanathan L.D."/>
            <person name="Tay A."/>
            <person name="Venter J.C."/>
            <person name="Strausberg R.L."/>
            <person name="Brenner S."/>
        </authorList>
    </citation>
    <scope>NUCLEOTIDE SEQUENCE [LARGE SCALE GENOMIC DNA]</scope>
</reference>
<protein>
    <submittedName>
        <fullName evidence="5">Fanconi anemia group A protein-like</fullName>
    </submittedName>
</protein>
<dbReference type="Pfam" id="PF24783">
    <property type="entry name" value="FANCA_arcN"/>
    <property type="match status" value="1"/>
</dbReference>
<dbReference type="AlphaFoldDB" id="A0A4W3J2L0"/>
<evidence type="ECO:0000313" key="6">
    <source>
        <dbReference type="Proteomes" id="UP000314986"/>
    </source>
</evidence>
<dbReference type="GO" id="GO:0043240">
    <property type="term" value="C:Fanconi anaemia nuclear complex"/>
    <property type="evidence" value="ECO:0007669"/>
    <property type="project" value="InterPro"/>
</dbReference>
<dbReference type="InterPro" id="IPR055387">
    <property type="entry name" value="FANCA_arcN"/>
</dbReference>
<dbReference type="Proteomes" id="UP000314986">
    <property type="component" value="Unassembled WGS sequence"/>
</dbReference>
<dbReference type="Pfam" id="PF15865">
    <property type="entry name" value="Fanconi_A_N"/>
    <property type="match status" value="1"/>
</dbReference>
<reference evidence="5" key="5">
    <citation type="submission" date="2025-09" db="UniProtKB">
        <authorList>
            <consortium name="Ensembl"/>
        </authorList>
    </citation>
    <scope>IDENTIFICATION</scope>
</reference>
<feature type="domain" description="Fanconi anaemia group A protein N-terminal" evidence="2">
    <location>
        <begin position="2"/>
        <end position="246"/>
    </location>
</feature>
<reference evidence="6" key="3">
    <citation type="journal article" date="2014" name="Nature">
        <title>Elephant shark genome provides unique insights into gnathostome evolution.</title>
        <authorList>
            <consortium name="International Elephant Shark Genome Sequencing Consortium"/>
            <person name="Venkatesh B."/>
            <person name="Lee A.P."/>
            <person name="Ravi V."/>
            <person name="Maurya A.K."/>
            <person name="Lian M.M."/>
            <person name="Swann J.B."/>
            <person name="Ohta Y."/>
            <person name="Flajnik M.F."/>
            <person name="Sutoh Y."/>
            <person name="Kasahara M."/>
            <person name="Hoon S."/>
            <person name="Gangu V."/>
            <person name="Roy S.W."/>
            <person name="Irimia M."/>
            <person name="Korzh V."/>
            <person name="Kondrychyn I."/>
            <person name="Lim Z.W."/>
            <person name="Tay B.H."/>
            <person name="Tohari S."/>
            <person name="Kong K.W."/>
            <person name="Ho S."/>
            <person name="Lorente-Galdos B."/>
            <person name="Quilez J."/>
            <person name="Marques-Bonet T."/>
            <person name="Raney B.J."/>
            <person name="Ingham P.W."/>
            <person name="Tay A."/>
            <person name="Hillier L.W."/>
            <person name="Minx P."/>
            <person name="Boehm T."/>
            <person name="Wilson R.K."/>
            <person name="Brenner S."/>
            <person name="Warren W.C."/>
        </authorList>
    </citation>
    <scope>NUCLEOTIDE SEQUENCE [LARGE SCALE GENOMIC DNA]</scope>
</reference>
<feature type="domain" description="Fanconi anaemia group A protein arcN subdomain" evidence="4">
    <location>
        <begin position="371"/>
        <end position="607"/>
    </location>
</feature>
<dbReference type="OMA" id="AIPHCPA"/>
<proteinExistence type="predicted"/>
<evidence type="ECO:0000259" key="3">
    <source>
        <dbReference type="Pfam" id="PF24781"/>
    </source>
</evidence>
<reference evidence="5" key="4">
    <citation type="submission" date="2025-08" db="UniProtKB">
        <authorList>
            <consortium name="Ensembl"/>
        </authorList>
    </citation>
    <scope>IDENTIFICATION</scope>
</reference>
<dbReference type="InterPro" id="IPR055277">
    <property type="entry name" value="Fanconi_A_C"/>
</dbReference>
<evidence type="ECO:0000259" key="1">
    <source>
        <dbReference type="Pfam" id="PF03511"/>
    </source>
</evidence>
<dbReference type="PANTHER" id="PTHR12047">
    <property type="entry name" value="FANCONI ANEMIA GROUP A PROTEIN"/>
    <property type="match status" value="1"/>
</dbReference>
<evidence type="ECO:0000259" key="2">
    <source>
        <dbReference type="Pfam" id="PF15865"/>
    </source>
</evidence>
<dbReference type="Pfam" id="PF24781">
    <property type="entry name" value="FANCA_helical"/>
    <property type="match status" value="1"/>
</dbReference>
<dbReference type="InterPro" id="IPR055386">
    <property type="entry name" value="FANCA_helical"/>
</dbReference>
<sequence length="1183" mass="134230">MLNDVCQQRKDDSSHQKATHFWLGVFDTGLYHGTVSLERLKQFFCHTLTQALTYNPVLEASDAIRMQRDWCFAKTWPHLTTLYRKLFVLFGPEELTAHLRQVLETHEVNWQNVLSCVSTLLVCQPDTQQHLKGLLAKLLINAFESYELESIITAFLLARQASLEGPAVFISYSEWFKISFGSPSSYHGGSKKALVFLLKFLTDLVPFEPAPYLKIHMLYPPYVGPKYRLLLMEYISLAKTRLLDLQESVEEMGLYEDPSAAQGPPEPQFQALRDVEKALVLFENSRKIPAGIMEASIFRRPYYMSRFLPALLTPRVLPQLPDLRMGFIESLKKADKIPANMYTSYIHACEEEKQQWLEGVSVTEEMEVPKEPIEVLNTALEELRNLVMNPGNDAVPAQIAVISAQLGAMIEDGDECAGADQPLRLNAAATNAEPLEFAVRDLLLKSFCQTLLTASHFNPPHRQGEWASLFVRTLCGHRRVLRAVLTRVLHLISHQGPSLSDSHILGLAAFAVHVHISQSFLPLVDSMDQEEKSGVKAGVFFSKHLTQFLSCTTGQSLTFCMRFCTAAVAYGLCLSSPSTVDIVKQAVPSGFVQKFLYVLPRLIPASRAEQGEVTESMWPNLTSPDLNWTSAALSAFKHSQFKELTRVKDFQLTFRDWLMAELDMQPHEDVLSDIDRQDYQHWVCYQHYLPSPCSAGGCGGDLETMCRTIINTLMDFSKRVKLQCCHQSDRSRPASLRTSCYVDILCRLQEMVFELEQVRARKVNKSARRESGHFLLDIFGERAASLGNTELRKQLEHELELQIFVRILVALPPSALFRTREERLTVTVECEEFFHFTNKELRNGYCKDGVILYDSTAHFFRGLLSACADCEEADHVLAAFLNECRARCPLLLLSAAWWWPRLEPVLVTQWKRFSEASLPRELQRLAEDHCWANRLLSGTVDDPPSDAPWILGAFLYFTFRRENRLWGLETVMRKICAENEQLQVSVLFLSLMDLISSTLLPKESLDLTVAVKTCADVVRALEEQDKPWLHVFLVTDKDCGPHQILHSMISDVQIRLLPLAFYRLVLDLGSTLLSSVIKRPGFLLIAVTMYAAMGQLYLDGEGVVPAFDYCAVQTPEQPDLLGLITHGRHFLLRTIPCCPRQTNSERKQLQEVCKDIDPEVKAKLDHNLQVGKSDEQYSEPDLL</sequence>
<accession>A0A4W3J2L0</accession>
<dbReference type="PRINTS" id="PR00826">
    <property type="entry name" value="FANCONIAGENE"/>
</dbReference>
<dbReference type="Pfam" id="PF03511">
    <property type="entry name" value="FANCA_CTD"/>
    <property type="match status" value="1"/>
</dbReference>
<dbReference type="GeneTree" id="ENSGT00390000007852"/>
<dbReference type="STRING" id="7868.ENSCMIP00000036217"/>
<dbReference type="GO" id="GO:0036297">
    <property type="term" value="P:interstrand cross-link repair"/>
    <property type="evidence" value="ECO:0007669"/>
    <property type="project" value="InterPro"/>
</dbReference>
<evidence type="ECO:0000259" key="4">
    <source>
        <dbReference type="Pfam" id="PF24783"/>
    </source>
</evidence>
<dbReference type="InParanoid" id="A0A4W3J2L0"/>
<reference evidence="6" key="2">
    <citation type="journal article" date="2007" name="PLoS Biol.">
        <title>Survey sequencing and comparative analysis of the elephant shark (Callorhinchus milii) genome.</title>
        <authorList>
            <person name="Venkatesh B."/>
            <person name="Kirkness E.F."/>
            <person name="Loh Y.H."/>
            <person name="Halpern A.L."/>
            <person name="Lee A.P."/>
            <person name="Johnson J."/>
            <person name="Dandona N."/>
            <person name="Viswanathan L.D."/>
            <person name="Tay A."/>
            <person name="Venter J.C."/>
            <person name="Strausberg R.L."/>
            <person name="Brenner S."/>
        </authorList>
    </citation>
    <scope>NUCLEOTIDE SEQUENCE [LARGE SCALE GENOMIC DNA]</scope>
</reference>
<keyword evidence="6" id="KW-1185">Reference proteome</keyword>
<gene>
    <name evidence="5" type="primary">LOC103176159</name>
</gene>
<dbReference type="InterPro" id="IPR031729">
    <property type="entry name" value="Fanconi_A_N"/>
</dbReference>
<evidence type="ECO:0000313" key="5">
    <source>
        <dbReference type="Ensembl" id="ENSCMIP00000036217.1"/>
    </source>
</evidence>
<dbReference type="Ensembl" id="ENSCMIT00000036750.1">
    <property type="protein sequence ID" value="ENSCMIP00000036217.1"/>
    <property type="gene ID" value="ENSCMIG00000015310.1"/>
</dbReference>